<gene>
    <name evidence="2" type="ORF">HLQ16_20170</name>
</gene>
<name>A0A7Y3SZG8_9CLOT</name>
<evidence type="ECO:0000256" key="1">
    <source>
        <dbReference type="SAM" id="MobiDB-lite"/>
    </source>
</evidence>
<evidence type="ECO:0000313" key="3">
    <source>
        <dbReference type="Proteomes" id="UP000531659"/>
    </source>
</evidence>
<dbReference type="Pfam" id="PF20310">
    <property type="entry name" value="HTH_Tnp_2"/>
    <property type="match status" value="1"/>
</dbReference>
<evidence type="ECO:0000313" key="2">
    <source>
        <dbReference type="EMBL" id="NNU78230.1"/>
    </source>
</evidence>
<organism evidence="2 3">
    <name type="scientific">Clostridium estertheticum</name>
    <dbReference type="NCBI Taxonomy" id="238834"/>
    <lineage>
        <taxon>Bacteria</taxon>
        <taxon>Bacillati</taxon>
        <taxon>Bacillota</taxon>
        <taxon>Clostridia</taxon>
        <taxon>Eubacteriales</taxon>
        <taxon>Clostridiaceae</taxon>
        <taxon>Clostridium</taxon>
    </lineage>
</organism>
<protein>
    <submittedName>
        <fullName evidence="2">Uncharacterized protein</fullName>
    </submittedName>
</protein>
<feature type="region of interest" description="Disordered" evidence="1">
    <location>
        <begin position="36"/>
        <end position="56"/>
    </location>
</feature>
<sequence length="104" mass="12364">MPSQILSDMGFDQQMFGKGRKTSLVTRMKVYELRPEGFEDKRKNNSGRPTTRQLSDVEKIKHLEQKIAYLNQENEFLKKNNQMDRQANWEYKRKHPSNTNSSKK</sequence>
<dbReference type="AlphaFoldDB" id="A0A7Y3SZG8"/>
<proteinExistence type="predicted"/>
<comment type="caution">
    <text evidence="2">The sequence shown here is derived from an EMBL/GenBank/DDBJ whole genome shotgun (WGS) entry which is preliminary data.</text>
</comment>
<reference evidence="2 3" key="1">
    <citation type="submission" date="2020-05" db="EMBL/GenBank/DDBJ databases">
        <title>Complete genome of Clostridium estertheticum subspecies estertheticum, isolated from Vacuum packed lamb meat from New Zealand imported to Switzerland.</title>
        <authorList>
            <person name="Wambui J."/>
            <person name="Stevens M.J.A."/>
            <person name="Stephan R."/>
        </authorList>
    </citation>
    <scope>NUCLEOTIDE SEQUENCE [LARGE SCALE GENOMIC DNA]</scope>
    <source>
        <strain evidence="2 3">CEST001</strain>
    </source>
</reference>
<dbReference type="Proteomes" id="UP000531659">
    <property type="component" value="Unassembled WGS sequence"/>
</dbReference>
<dbReference type="InterPro" id="IPR046929">
    <property type="entry name" value="HTH_Tnp"/>
</dbReference>
<accession>A0A7Y3SZG8</accession>
<dbReference type="EMBL" id="JABEYB010000020">
    <property type="protein sequence ID" value="NNU78230.1"/>
    <property type="molecule type" value="Genomic_DNA"/>
</dbReference>